<gene>
    <name evidence="1" type="ORF">JEQ12_017191</name>
</gene>
<proteinExistence type="predicted"/>
<dbReference type="SUPFAM" id="SSF52833">
    <property type="entry name" value="Thioredoxin-like"/>
    <property type="match status" value="1"/>
</dbReference>
<accession>A0A836A1L9</accession>
<comment type="caution">
    <text evidence="1">The sequence shown here is derived from an EMBL/GenBank/DDBJ whole genome shotgun (WGS) entry which is preliminary data.</text>
</comment>
<protein>
    <submittedName>
        <fullName evidence="1">Uncharacterized protein</fullName>
    </submittedName>
</protein>
<dbReference type="AlphaFoldDB" id="A0A836A1L9"/>
<dbReference type="InterPro" id="IPR036249">
    <property type="entry name" value="Thioredoxin-like_sf"/>
</dbReference>
<reference evidence="1 2" key="1">
    <citation type="submission" date="2020-12" db="EMBL/GenBank/DDBJ databases">
        <title>De novo assembly of Tibetan sheep genome.</title>
        <authorList>
            <person name="Li X."/>
        </authorList>
    </citation>
    <scope>NUCLEOTIDE SEQUENCE [LARGE SCALE GENOMIC DNA]</scope>
    <source>
        <tissue evidence="1">Heart</tissue>
    </source>
</reference>
<name>A0A836A1L9_SHEEP</name>
<dbReference type="EMBL" id="JAEMGP010000006">
    <property type="protein sequence ID" value="KAG5207427.1"/>
    <property type="molecule type" value="Genomic_DNA"/>
</dbReference>
<sequence>MRGGLLLRDEAPNFKASTTISFILCTMELGRAAKLAPEFAKRKIKMIALSIDSLCFPITDDKNGVLAIQLGMLDPAENDEKGMPVTAHVAFVLVLIINQNCPSSTQLPLAGTLMRFSFQLRAEKKEVTLVEWKNGDRMMVLPTIPEEEAKRLFPKGVFSPKSSHLARNTSTTPLAIGSLWSWCWSCPPNTVSQRTAAVHHVSLQQAIKNILV</sequence>
<dbReference type="Gene3D" id="3.40.30.10">
    <property type="entry name" value="Glutaredoxin"/>
    <property type="match status" value="1"/>
</dbReference>
<evidence type="ECO:0000313" key="1">
    <source>
        <dbReference type="EMBL" id="KAG5207427.1"/>
    </source>
</evidence>
<evidence type="ECO:0000313" key="2">
    <source>
        <dbReference type="Proteomes" id="UP000664991"/>
    </source>
</evidence>
<dbReference type="Proteomes" id="UP000664991">
    <property type="component" value="Unassembled WGS sequence"/>
</dbReference>
<dbReference type="Gene3D" id="3.30.1020.10">
    <property type="entry name" value="Antioxidant, Horf6, Chain A, domain2"/>
    <property type="match status" value="1"/>
</dbReference>
<organism evidence="1 2">
    <name type="scientific">Ovis aries</name>
    <name type="common">Sheep</name>
    <dbReference type="NCBI Taxonomy" id="9940"/>
    <lineage>
        <taxon>Eukaryota</taxon>
        <taxon>Metazoa</taxon>
        <taxon>Chordata</taxon>
        <taxon>Craniata</taxon>
        <taxon>Vertebrata</taxon>
        <taxon>Euteleostomi</taxon>
        <taxon>Mammalia</taxon>
        <taxon>Eutheria</taxon>
        <taxon>Laurasiatheria</taxon>
        <taxon>Artiodactyla</taxon>
        <taxon>Ruminantia</taxon>
        <taxon>Pecora</taxon>
        <taxon>Bovidae</taxon>
        <taxon>Caprinae</taxon>
        <taxon>Ovis</taxon>
    </lineage>
</organism>